<protein>
    <submittedName>
        <fullName evidence="3">Aminotransferase, Class III pyridoxal-phosphate dependent</fullName>
    </submittedName>
</protein>
<dbReference type="GO" id="GO:0030170">
    <property type="term" value="F:pyridoxal phosphate binding"/>
    <property type="evidence" value="ECO:0007669"/>
    <property type="project" value="InterPro"/>
</dbReference>
<name>A0A3B0WHC5_9ZZZZ</name>
<proteinExistence type="predicted"/>
<dbReference type="EMBL" id="UOFC01000233">
    <property type="protein sequence ID" value="VAW48819.1"/>
    <property type="molecule type" value="Genomic_DNA"/>
</dbReference>
<dbReference type="AlphaFoldDB" id="A0A3B0WHC5"/>
<keyword evidence="3" id="KW-0032">Aminotransferase</keyword>
<comment type="cofactor">
    <cofactor evidence="1">
        <name>pyridoxal 5'-phosphate</name>
        <dbReference type="ChEBI" id="CHEBI:597326"/>
    </cofactor>
</comment>
<dbReference type="InterPro" id="IPR015422">
    <property type="entry name" value="PyrdxlP-dep_Trfase_small"/>
</dbReference>
<keyword evidence="2" id="KW-0663">Pyridoxal phosphate</keyword>
<accession>A0A3B0WHC5</accession>
<evidence type="ECO:0000256" key="2">
    <source>
        <dbReference type="ARBA" id="ARBA00022898"/>
    </source>
</evidence>
<evidence type="ECO:0000256" key="1">
    <source>
        <dbReference type="ARBA" id="ARBA00001933"/>
    </source>
</evidence>
<dbReference type="Gene3D" id="3.40.640.10">
    <property type="entry name" value="Type I PLP-dependent aspartate aminotransferase-like (Major domain)"/>
    <property type="match status" value="1"/>
</dbReference>
<dbReference type="Gene3D" id="3.90.1150.10">
    <property type="entry name" value="Aspartate Aminotransferase, domain 1"/>
    <property type="match status" value="1"/>
</dbReference>
<dbReference type="InterPro" id="IPR015421">
    <property type="entry name" value="PyrdxlP-dep_Trfase_major"/>
</dbReference>
<dbReference type="PANTHER" id="PTHR43713:SF3">
    <property type="entry name" value="GLUTAMATE-1-SEMIALDEHYDE 2,1-AMINOMUTASE 1, CHLOROPLASTIC-RELATED"/>
    <property type="match status" value="1"/>
</dbReference>
<dbReference type="SUPFAM" id="SSF53383">
    <property type="entry name" value="PLP-dependent transferases"/>
    <property type="match status" value="1"/>
</dbReference>
<reference evidence="3" key="1">
    <citation type="submission" date="2018-06" db="EMBL/GenBank/DDBJ databases">
        <authorList>
            <person name="Zhirakovskaya E."/>
        </authorList>
    </citation>
    <scope>NUCLEOTIDE SEQUENCE</scope>
</reference>
<dbReference type="InterPro" id="IPR015424">
    <property type="entry name" value="PyrdxlP-dep_Trfase"/>
</dbReference>
<dbReference type="InterPro" id="IPR049704">
    <property type="entry name" value="Aminotrans_3_PPA_site"/>
</dbReference>
<dbReference type="PROSITE" id="PS00600">
    <property type="entry name" value="AA_TRANSFER_CLASS_3"/>
    <property type="match status" value="1"/>
</dbReference>
<dbReference type="InterPro" id="IPR005814">
    <property type="entry name" value="Aminotrans_3"/>
</dbReference>
<keyword evidence="3" id="KW-0808">Transferase</keyword>
<sequence>MQEKAEKFIPGMTQLLSKRPDQFSLGVWPGYFSKAKGVEVWDLDGNKYIDMSIGGIGANILGYADPDVDKSIHEAIDKGVSSSLNCPEEVELAELLCQMHPWAEKVRYARTGGESMAMAVRIARCYTGRDKVAFCGYHGWHDWYLSANLNQEDALEGHLLPGLNPSGVPKVLKETAFPFRYNHIEELREIVLKHKNELAAIIMEPIRSEQPKDNFLEEVQIVAKEINAVLIIDEISAGFRLNSGGAHLTFNLKPDIAVFAKALGNGYPMAAVIGISSVMEAVQETFISSTNWTERTGPVAALAMIKKHQRLNVAQHLNEIGRKVQEGWKSLSKKHGLNINVSGIYPLSHFTFEYEEALVMKAYFIQEMLNKGFLVSNLFYAMFAHQSIHVEQYLQAVDEVFGKMMSFYHKGNLEEQLKGKPAVSGFKRLA</sequence>
<gene>
    <name evidence="3" type="ORF">MNBD_GAMMA03-473</name>
</gene>
<dbReference type="Pfam" id="PF00202">
    <property type="entry name" value="Aminotran_3"/>
    <property type="match status" value="1"/>
</dbReference>
<dbReference type="GO" id="GO:0008483">
    <property type="term" value="F:transaminase activity"/>
    <property type="evidence" value="ECO:0007669"/>
    <property type="project" value="UniProtKB-KW"/>
</dbReference>
<organism evidence="3">
    <name type="scientific">hydrothermal vent metagenome</name>
    <dbReference type="NCBI Taxonomy" id="652676"/>
    <lineage>
        <taxon>unclassified sequences</taxon>
        <taxon>metagenomes</taxon>
        <taxon>ecological metagenomes</taxon>
    </lineage>
</organism>
<evidence type="ECO:0000313" key="3">
    <source>
        <dbReference type="EMBL" id="VAW48819.1"/>
    </source>
</evidence>
<dbReference type="PANTHER" id="PTHR43713">
    <property type="entry name" value="GLUTAMATE-1-SEMIALDEHYDE 2,1-AMINOMUTASE"/>
    <property type="match status" value="1"/>
</dbReference>